<dbReference type="OrthoDB" id="3788624at2759"/>
<accession>A0A6A6GS82</accession>
<feature type="compositionally biased region" description="Polar residues" evidence="1">
    <location>
        <begin position="122"/>
        <end position="153"/>
    </location>
</feature>
<protein>
    <submittedName>
        <fullName evidence="2">Uncharacterized protein</fullName>
    </submittedName>
</protein>
<evidence type="ECO:0000313" key="3">
    <source>
        <dbReference type="Proteomes" id="UP000800092"/>
    </source>
</evidence>
<dbReference type="AlphaFoldDB" id="A0A6A6GS82"/>
<keyword evidence="3" id="KW-1185">Reference proteome</keyword>
<feature type="region of interest" description="Disordered" evidence="1">
    <location>
        <begin position="72"/>
        <end position="179"/>
    </location>
</feature>
<gene>
    <name evidence="2" type="ORF">EV356DRAFT_512687</name>
</gene>
<reference evidence="2" key="1">
    <citation type="journal article" date="2020" name="Stud. Mycol.">
        <title>101 Dothideomycetes genomes: a test case for predicting lifestyles and emergence of pathogens.</title>
        <authorList>
            <person name="Haridas S."/>
            <person name="Albert R."/>
            <person name="Binder M."/>
            <person name="Bloem J."/>
            <person name="Labutti K."/>
            <person name="Salamov A."/>
            <person name="Andreopoulos B."/>
            <person name="Baker S."/>
            <person name="Barry K."/>
            <person name="Bills G."/>
            <person name="Bluhm B."/>
            <person name="Cannon C."/>
            <person name="Castanera R."/>
            <person name="Culley D."/>
            <person name="Daum C."/>
            <person name="Ezra D."/>
            <person name="Gonzalez J."/>
            <person name="Henrissat B."/>
            <person name="Kuo A."/>
            <person name="Liang C."/>
            <person name="Lipzen A."/>
            <person name="Lutzoni F."/>
            <person name="Magnuson J."/>
            <person name="Mondo S."/>
            <person name="Nolan M."/>
            <person name="Ohm R."/>
            <person name="Pangilinan J."/>
            <person name="Park H.-J."/>
            <person name="Ramirez L."/>
            <person name="Alfaro M."/>
            <person name="Sun H."/>
            <person name="Tritt A."/>
            <person name="Yoshinaga Y."/>
            <person name="Zwiers L.-H."/>
            <person name="Turgeon B."/>
            <person name="Goodwin S."/>
            <person name="Spatafora J."/>
            <person name="Crous P."/>
            <person name="Grigoriev I."/>
        </authorList>
    </citation>
    <scope>NUCLEOTIDE SEQUENCE</scope>
    <source>
        <strain evidence="2">Tuck. ex Michener</strain>
    </source>
</reference>
<organism evidence="2 3">
    <name type="scientific">Viridothelium virens</name>
    <name type="common">Speckled blister lichen</name>
    <name type="synonym">Trypethelium virens</name>
    <dbReference type="NCBI Taxonomy" id="1048519"/>
    <lineage>
        <taxon>Eukaryota</taxon>
        <taxon>Fungi</taxon>
        <taxon>Dikarya</taxon>
        <taxon>Ascomycota</taxon>
        <taxon>Pezizomycotina</taxon>
        <taxon>Dothideomycetes</taxon>
        <taxon>Dothideomycetes incertae sedis</taxon>
        <taxon>Trypetheliales</taxon>
        <taxon>Trypetheliaceae</taxon>
        <taxon>Viridothelium</taxon>
    </lineage>
</organism>
<dbReference type="EMBL" id="ML991905">
    <property type="protein sequence ID" value="KAF2228626.1"/>
    <property type="molecule type" value="Genomic_DNA"/>
</dbReference>
<sequence>MIPSRSTIANMSSTQQTALSALAILDPPKTGAAKRLNAGKARKLRIYRHNKLMSLHEMHQFDQTWVPHPQLRHWTSNPSNKTIHTPPNPTPPATPKTESSRHSPSSDGSVLEPSLPPRPQGPVTTSPDEVGQSASQKSMTPSATSPAANSVGMSVQDENDASDQRPRITTNIRPFRLGHPEPERLSFHLLHHQTGQVRNYVYLHEVDWSSRACINSLNKWKAQVLRRCTGKNVRKTITPYLRRERDWIQAYRREHLRHSDTDLADAFNKEFAGKIIDGSSSPRPTRSRASIQSDLARIKIKEKAELQEGSEARR</sequence>
<proteinExistence type="predicted"/>
<evidence type="ECO:0000256" key="1">
    <source>
        <dbReference type="SAM" id="MobiDB-lite"/>
    </source>
</evidence>
<dbReference type="Proteomes" id="UP000800092">
    <property type="component" value="Unassembled WGS sequence"/>
</dbReference>
<name>A0A6A6GS82_VIRVR</name>
<evidence type="ECO:0000313" key="2">
    <source>
        <dbReference type="EMBL" id="KAF2228626.1"/>
    </source>
</evidence>